<evidence type="ECO:0000256" key="5">
    <source>
        <dbReference type="ARBA" id="ARBA00022737"/>
    </source>
</evidence>
<accession>A0ABM4CXS2</accession>
<evidence type="ECO:0000313" key="15">
    <source>
        <dbReference type="Proteomes" id="UP001652625"/>
    </source>
</evidence>
<organism evidence="15 16">
    <name type="scientific">Hydra vulgaris</name>
    <name type="common">Hydra</name>
    <name type="synonym">Hydra attenuata</name>
    <dbReference type="NCBI Taxonomy" id="6087"/>
    <lineage>
        <taxon>Eukaryota</taxon>
        <taxon>Metazoa</taxon>
        <taxon>Cnidaria</taxon>
        <taxon>Hydrozoa</taxon>
        <taxon>Hydroidolina</taxon>
        <taxon>Anthoathecata</taxon>
        <taxon>Aplanulata</taxon>
        <taxon>Hydridae</taxon>
        <taxon>Hydra</taxon>
    </lineage>
</organism>
<keyword evidence="8 10" id="KW-0040">ANK repeat</keyword>
<feature type="region of interest" description="Disordered" evidence="13">
    <location>
        <begin position="493"/>
        <end position="515"/>
    </location>
</feature>
<dbReference type="Gene3D" id="1.25.40.20">
    <property type="entry name" value="Ankyrin repeat-containing domain"/>
    <property type="match status" value="1"/>
</dbReference>
<keyword evidence="6 11" id="KW-0255">Endonuclease</keyword>
<dbReference type="Proteomes" id="UP001652625">
    <property type="component" value="Chromosome 11"/>
</dbReference>
<evidence type="ECO:0000313" key="16">
    <source>
        <dbReference type="RefSeq" id="XP_065666745.1"/>
    </source>
</evidence>
<dbReference type="PROSITE" id="PS00028">
    <property type="entry name" value="ZINC_FINGER_C2H2_1"/>
    <property type="match status" value="1"/>
</dbReference>
<feature type="coiled-coil region" evidence="12">
    <location>
        <begin position="634"/>
        <end position="683"/>
    </location>
</feature>
<evidence type="ECO:0000256" key="2">
    <source>
        <dbReference type="ARBA" id="ARBA00009262"/>
    </source>
</evidence>
<feature type="compositionally biased region" description="Basic and acidic residues" evidence="13">
    <location>
        <begin position="423"/>
        <end position="451"/>
    </location>
</feature>
<sequence>MSEKSHKSLLPTNHVISVFEDTNHFFKNCISYTGPKDHSALCSSEESDHKIVENDHQAESFKCTICNIYFENRDDQRQHYFSDLHRVNAHRKASLKPPLTEEEFLDYIDESSNSESESDDISPSCEKLNENIEFQPRNRGNFFSNHPLKTFYVTEQKILFSIYKNLIIQTENFECLDFGSVWVYLLLCAGHFAGAVFNKNETVAHKTFHRYVVRAKSGTAQSVCDNQGGNAPKSAGSSLRRYNEAALKKEIQELLLTWSDHINASNRIFYKCSTYGMGTLFGKKTNISKDDRRLCKISLPTQRPTLNEIKRLHLQYSRIYIHGLLNEIEEDMKTIKEQDNKESSFGEIEEDMKKVKEQENKERLKDDVESLKQELEQSNLKENTQFIVQAAEEKFSSSERDTKHAQIYGTKNSPIIEKQVIASRHDSKERNSSDYENYENKKIHNDGKKEENNDDAVWMWNPIYKWCSQGNLNELKKFFETISDSKSELHQSFLQDNKSSEHHSNLQYDSESKEYQSCPQNDIVNKEYQNSQDGQNSENKKLCFYPHINYLSVSKNSTLLQRAIVTGSREIVALLLDLGADPSISNTIGQLPYDLASQNIRREFRRFRYDYPNKYDYAKAKIGTPLTKVEEERKKETDIKKKKLQNKARKEKLKLQKMQEEDLKKVEQEKQVFENLSDREKRAVMAERRIATQHTTSSRCARCRAAIDDKNAFEKYGFKYCCMKCVNEHKSFIGK</sequence>
<keyword evidence="15" id="KW-1185">Reference proteome</keyword>
<evidence type="ECO:0000256" key="13">
    <source>
        <dbReference type="SAM" id="MobiDB-lite"/>
    </source>
</evidence>
<dbReference type="Pfam" id="PF18826">
    <property type="entry name" value="bVLRF1"/>
    <property type="match status" value="1"/>
</dbReference>
<evidence type="ECO:0000256" key="9">
    <source>
        <dbReference type="ARBA" id="ARBA00023054"/>
    </source>
</evidence>
<dbReference type="InterPro" id="IPR036770">
    <property type="entry name" value="Ankyrin_rpt-contain_sf"/>
</dbReference>
<evidence type="ECO:0000256" key="3">
    <source>
        <dbReference type="ARBA" id="ARBA00022490"/>
    </source>
</evidence>
<proteinExistence type="inferred from homology"/>
<dbReference type="GO" id="GO:0004519">
    <property type="term" value="F:endonuclease activity"/>
    <property type="evidence" value="ECO:0007669"/>
    <property type="project" value="UniProtKB-KW"/>
</dbReference>
<evidence type="ECO:0000256" key="1">
    <source>
        <dbReference type="ARBA" id="ARBA00004496"/>
    </source>
</evidence>
<feature type="repeat" description="ANK" evidence="10">
    <location>
        <begin position="555"/>
        <end position="587"/>
    </location>
</feature>
<dbReference type="InterPro" id="IPR013087">
    <property type="entry name" value="Znf_C2H2_type"/>
</dbReference>
<dbReference type="InterPro" id="IPR002110">
    <property type="entry name" value="Ankyrin_rpt"/>
</dbReference>
<evidence type="ECO:0000256" key="8">
    <source>
        <dbReference type="ARBA" id="ARBA00023043"/>
    </source>
</evidence>
<comment type="subcellular location">
    <subcellularLocation>
        <location evidence="1">Cytoplasm</location>
    </subcellularLocation>
</comment>
<evidence type="ECO:0000256" key="7">
    <source>
        <dbReference type="ARBA" id="ARBA00022801"/>
    </source>
</evidence>
<dbReference type="InterPro" id="IPR047139">
    <property type="entry name" value="ANKZ1/VMS1"/>
</dbReference>
<dbReference type="GeneID" id="105843360"/>
<evidence type="ECO:0000256" key="11">
    <source>
        <dbReference type="PROSITE-ProRule" id="PRU01389"/>
    </source>
</evidence>
<feature type="region of interest" description="Disordered" evidence="13">
    <location>
        <begin position="339"/>
        <end position="363"/>
    </location>
</feature>
<evidence type="ECO:0000256" key="10">
    <source>
        <dbReference type="PROSITE-ProRule" id="PRU00023"/>
    </source>
</evidence>
<protein>
    <submittedName>
        <fullName evidence="16">tRNA endonuclease ANKZF1 isoform X2</fullName>
    </submittedName>
</protein>
<keyword evidence="5" id="KW-0677">Repeat</keyword>
<dbReference type="InterPro" id="IPR041175">
    <property type="entry name" value="VLRF1/Vms1"/>
</dbReference>
<dbReference type="PANTHER" id="PTHR16036">
    <property type="entry name" value="ANKYRIN REPEAT AND ZINC FINGER DOMAIN-CONTAINING PROTEIN 1"/>
    <property type="match status" value="1"/>
</dbReference>
<keyword evidence="4 11" id="KW-0540">Nuclease</keyword>
<dbReference type="PANTHER" id="PTHR16036:SF2">
    <property type="entry name" value="TRNA ENDONUCLEASE ANKZF1"/>
    <property type="match status" value="1"/>
</dbReference>
<evidence type="ECO:0000256" key="6">
    <source>
        <dbReference type="ARBA" id="ARBA00022759"/>
    </source>
</evidence>
<keyword evidence="7 11" id="KW-0378">Hydrolase</keyword>
<reference evidence="16" key="1">
    <citation type="submission" date="2025-08" db="UniProtKB">
        <authorList>
            <consortium name="RefSeq"/>
        </authorList>
    </citation>
    <scope>IDENTIFICATION</scope>
</reference>
<feature type="compositionally biased region" description="Basic and acidic residues" evidence="13">
    <location>
        <begin position="498"/>
        <end position="514"/>
    </location>
</feature>
<comment type="similarity">
    <text evidence="2 11">Belongs to the ANKZF1/VMS1 family.</text>
</comment>
<name>A0ABM4CXS2_HYDVU</name>
<evidence type="ECO:0000256" key="12">
    <source>
        <dbReference type="SAM" id="Coils"/>
    </source>
</evidence>
<feature type="active site" evidence="11">
    <location>
        <position position="221"/>
    </location>
</feature>
<feature type="region of interest" description="Disordered" evidence="13">
    <location>
        <begin position="416"/>
        <end position="452"/>
    </location>
</feature>
<dbReference type="SUPFAM" id="SSF48403">
    <property type="entry name" value="Ankyrin repeat"/>
    <property type="match status" value="1"/>
</dbReference>
<feature type="domain" description="VLRF1" evidence="14">
    <location>
        <begin position="178"/>
        <end position="319"/>
    </location>
</feature>
<keyword evidence="3 11" id="KW-0963">Cytoplasm</keyword>
<feature type="compositionally biased region" description="Basic and acidic residues" evidence="13">
    <location>
        <begin position="351"/>
        <end position="363"/>
    </location>
</feature>
<evidence type="ECO:0000259" key="14">
    <source>
        <dbReference type="PROSITE" id="PS52044"/>
    </source>
</evidence>
<keyword evidence="9 12" id="KW-0175">Coiled coil</keyword>
<evidence type="ECO:0000256" key="4">
    <source>
        <dbReference type="ARBA" id="ARBA00022722"/>
    </source>
</evidence>
<dbReference type="RefSeq" id="XP_065666745.1">
    <property type="nucleotide sequence ID" value="XM_065810673.1"/>
</dbReference>
<dbReference type="PROSITE" id="PS50088">
    <property type="entry name" value="ANK_REPEAT"/>
    <property type="match status" value="1"/>
</dbReference>
<comment type="domain">
    <text evidence="11">The VLRF1 domain mediates binding to the 60S ribosomal subunit.</text>
</comment>
<dbReference type="PROSITE" id="PS52044">
    <property type="entry name" value="VLRF1"/>
    <property type="match status" value="1"/>
</dbReference>
<dbReference type="PROSITE" id="PS50297">
    <property type="entry name" value="ANK_REP_REGION"/>
    <property type="match status" value="1"/>
</dbReference>
<gene>
    <name evidence="16" type="primary">LOC105843360</name>
</gene>